<keyword evidence="1" id="KW-0472">Membrane</keyword>
<proteinExistence type="predicted"/>
<name>A0A2P2QVM8_RHIMU</name>
<accession>A0A2P2QVM8</accession>
<dbReference type="EMBL" id="GGEC01090586">
    <property type="protein sequence ID" value="MBX71070.1"/>
    <property type="molecule type" value="Transcribed_RNA"/>
</dbReference>
<dbReference type="AlphaFoldDB" id="A0A2P2QVM8"/>
<organism evidence="2">
    <name type="scientific">Rhizophora mucronata</name>
    <name type="common">Asiatic mangrove</name>
    <dbReference type="NCBI Taxonomy" id="61149"/>
    <lineage>
        <taxon>Eukaryota</taxon>
        <taxon>Viridiplantae</taxon>
        <taxon>Streptophyta</taxon>
        <taxon>Embryophyta</taxon>
        <taxon>Tracheophyta</taxon>
        <taxon>Spermatophyta</taxon>
        <taxon>Magnoliopsida</taxon>
        <taxon>eudicotyledons</taxon>
        <taxon>Gunneridae</taxon>
        <taxon>Pentapetalae</taxon>
        <taxon>rosids</taxon>
        <taxon>fabids</taxon>
        <taxon>Malpighiales</taxon>
        <taxon>Rhizophoraceae</taxon>
        <taxon>Rhizophora</taxon>
    </lineage>
</organism>
<protein>
    <submittedName>
        <fullName evidence="2">Uncharacterized protein</fullName>
    </submittedName>
</protein>
<reference evidence="2" key="1">
    <citation type="submission" date="2018-02" db="EMBL/GenBank/DDBJ databases">
        <title>Rhizophora mucronata_Transcriptome.</title>
        <authorList>
            <person name="Meera S.P."/>
            <person name="Sreeshan A."/>
            <person name="Augustine A."/>
        </authorList>
    </citation>
    <scope>NUCLEOTIDE SEQUENCE</scope>
    <source>
        <tissue evidence="2">Leaf</tissue>
    </source>
</reference>
<sequence length="30" mass="3552">MLCLEVWVLLSFLFSLCMLLNPPLKKNETR</sequence>
<evidence type="ECO:0000256" key="1">
    <source>
        <dbReference type="SAM" id="Phobius"/>
    </source>
</evidence>
<keyword evidence="1" id="KW-0812">Transmembrane</keyword>
<evidence type="ECO:0000313" key="2">
    <source>
        <dbReference type="EMBL" id="MBX71070.1"/>
    </source>
</evidence>
<feature type="transmembrane region" description="Helical" evidence="1">
    <location>
        <begin position="6"/>
        <end position="24"/>
    </location>
</feature>
<keyword evidence="1" id="KW-1133">Transmembrane helix</keyword>